<dbReference type="SUPFAM" id="SSF81296">
    <property type="entry name" value="E set domains"/>
    <property type="match status" value="1"/>
</dbReference>
<evidence type="ECO:0000313" key="9">
    <source>
        <dbReference type="Proteomes" id="UP000391834"/>
    </source>
</evidence>
<keyword evidence="3" id="KW-0119">Carbohydrate metabolism</keyword>
<keyword evidence="4" id="KW-0326">Glycosidase</keyword>
<evidence type="ECO:0000259" key="6">
    <source>
        <dbReference type="Pfam" id="PF00759"/>
    </source>
</evidence>
<dbReference type="InterPro" id="IPR013783">
    <property type="entry name" value="Ig-like_fold"/>
</dbReference>
<evidence type="ECO:0000313" key="8">
    <source>
        <dbReference type="EMBL" id="GET35164.1"/>
    </source>
</evidence>
<dbReference type="GO" id="GO:0008810">
    <property type="term" value="F:cellulase activity"/>
    <property type="evidence" value="ECO:0007669"/>
    <property type="project" value="InterPro"/>
</dbReference>
<feature type="domain" description="Glycoside hydrolase family 9" evidence="6">
    <location>
        <begin position="83"/>
        <end position="554"/>
    </location>
</feature>
<dbReference type="Gene3D" id="1.50.10.10">
    <property type="match status" value="1"/>
</dbReference>
<dbReference type="InterPro" id="IPR014756">
    <property type="entry name" value="Ig_E-set"/>
</dbReference>
<dbReference type="Pfam" id="PF02927">
    <property type="entry name" value="CelD_N"/>
    <property type="match status" value="1"/>
</dbReference>
<dbReference type="GO" id="GO:0000272">
    <property type="term" value="P:polysaccharide catabolic process"/>
    <property type="evidence" value="ECO:0007669"/>
    <property type="project" value="UniProtKB-KW"/>
</dbReference>
<evidence type="ECO:0000256" key="5">
    <source>
        <dbReference type="ARBA" id="ARBA00023326"/>
    </source>
</evidence>
<dbReference type="Pfam" id="PF00759">
    <property type="entry name" value="Glyco_hydro_9"/>
    <property type="match status" value="1"/>
</dbReference>
<comment type="caution">
    <text evidence="8">The sequence shown here is derived from an EMBL/GenBank/DDBJ whole genome shotgun (WGS) entry which is preliminary data.</text>
</comment>
<gene>
    <name evidence="8" type="ORF">PbJCM13498_40270</name>
</gene>
<reference evidence="8 9" key="1">
    <citation type="submission" date="2019-10" db="EMBL/GenBank/DDBJ databases">
        <title>Prolixibacter strains distinguished by the presence of nitrate reductase genes were adept at nitrate-dependent anaerobic corrosion of metallic iron and carbon steel.</title>
        <authorList>
            <person name="Iino T."/>
            <person name="Shono N."/>
            <person name="Ito K."/>
            <person name="Nakamura R."/>
            <person name="Sueoka K."/>
            <person name="Harayama S."/>
            <person name="Ohkuma M."/>
        </authorList>
    </citation>
    <scope>NUCLEOTIDE SEQUENCE [LARGE SCALE GENOMIC DNA]</scope>
    <source>
        <strain evidence="8 9">JCM 13498</strain>
    </source>
</reference>
<keyword evidence="9" id="KW-1185">Reference proteome</keyword>
<accession>A0A5M4B4V7</accession>
<dbReference type="CDD" id="cd02850">
    <property type="entry name" value="E_set_Cellulase_N"/>
    <property type="match status" value="1"/>
</dbReference>
<organism evidence="8 9">
    <name type="scientific">Prolixibacter bellariivorans</name>
    <dbReference type="NCBI Taxonomy" id="314319"/>
    <lineage>
        <taxon>Bacteria</taxon>
        <taxon>Pseudomonadati</taxon>
        <taxon>Bacteroidota</taxon>
        <taxon>Bacteroidia</taxon>
        <taxon>Marinilabiliales</taxon>
        <taxon>Prolixibacteraceae</taxon>
        <taxon>Prolixibacter</taxon>
    </lineage>
</organism>
<name>A0A5M4B4V7_9BACT</name>
<dbReference type="Gene3D" id="2.60.40.10">
    <property type="entry name" value="Immunoglobulins"/>
    <property type="match status" value="1"/>
</dbReference>
<feature type="domain" description="Cellulase Ig-like" evidence="7">
    <location>
        <begin position="2"/>
        <end position="73"/>
    </location>
</feature>
<dbReference type="SUPFAM" id="SSF48208">
    <property type="entry name" value="Six-hairpin glycosidases"/>
    <property type="match status" value="1"/>
</dbReference>
<evidence type="ECO:0000256" key="4">
    <source>
        <dbReference type="ARBA" id="ARBA00023295"/>
    </source>
</evidence>
<evidence type="ECO:0000256" key="2">
    <source>
        <dbReference type="ARBA" id="ARBA00022801"/>
    </source>
</evidence>
<dbReference type="PANTHER" id="PTHR22298">
    <property type="entry name" value="ENDO-1,4-BETA-GLUCANASE"/>
    <property type="match status" value="1"/>
</dbReference>
<sequence>MPDAVKNAVYVSNSDGGITEFSIFSADGDEKVYESEQVTEFPEWGPFQKSYRLNFSDWKEPGQYYIQVGEVKSPVFQIGNDVYAHMADYILQYMRQQQCGYNPFYKDSCHVKDGFIIYNPDKKIDSTHIDVIGGWHDATDYLQYVTTSANATYQMLFAYQQNPSVYGDHYQANGDPGSNGIPDILDQAKWGLDWLDKMNPSEGQMYNQIADDRDHIGFKLPDKDTADYGRGKGGERPVYFCTGKPQGSTAHQNNATGIASTAGKYASAFALGSKLLKKYYPEFSERIFKKASEAYDFGKKNPGVCQTACYVSPYFYEEGNWVDDMELAAAQLYLLTKNEIYLKDAIGYGKQEPVTPWMGADTARHYQWYPFINLGHYYLAYGTGDKEASSLFDHYYQQGIQRVFNKGKNNPFFIGIPFIWCSNNLVVAMATQSNLYRKATGDEQYQEMEQSLIDWLFGCNPWGTSMIIGIPGNGDFPTQTHSGAVVLLNRQPLGGLVDGPIYRSIFEQHIGSGLSGEDPYRAFQSSVAVYHDDTGDYSTNEPTMDGTASLSYLLSALESEGKKENRD</sequence>
<dbReference type="Proteomes" id="UP000391834">
    <property type="component" value="Unassembled WGS sequence"/>
</dbReference>
<dbReference type="InterPro" id="IPR001701">
    <property type="entry name" value="Glyco_hydro_9"/>
</dbReference>
<dbReference type="AlphaFoldDB" id="A0A5M4B4V7"/>
<keyword evidence="2" id="KW-0378">Hydrolase</keyword>
<comment type="similarity">
    <text evidence="1">Belongs to the glycosyl hydrolase 9 (cellulase E) family.</text>
</comment>
<evidence type="ECO:0000259" key="7">
    <source>
        <dbReference type="Pfam" id="PF02927"/>
    </source>
</evidence>
<dbReference type="InterPro" id="IPR004197">
    <property type="entry name" value="Cellulase_Ig-like"/>
</dbReference>
<dbReference type="InterPro" id="IPR012341">
    <property type="entry name" value="6hp_glycosidase-like_sf"/>
</dbReference>
<dbReference type="InterPro" id="IPR008928">
    <property type="entry name" value="6-hairpin_glycosidase_sf"/>
</dbReference>
<evidence type="ECO:0000256" key="1">
    <source>
        <dbReference type="ARBA" id="ARBA00007072"/>
    </source>
</evidence>
<evidence type="ECO:0000256" key="3">
    <source>
        <dbReference type="ARBA" id="ARBA00023277"/>
    </source>
</evidence>
<proteinExistence type="inferred from homology"/>
<keyword evidence="5" id="KW-0624">Polysaccharide degradation</keyword>
<protein>
    <submittedName>
        <fullName evidence="8">Uncharacterized protein</fullName>
    </submittedName>
</protein>
<dbReference type="EMBL" id="BLAX01000001">
    <property type="protein sequence ID" value="GET35164.1"/>
    <property type="molecule type" value="Genomic_DNA"/>
</dbReference>